<dbReference type="InterPro" id="IPR050696">
    <property type="entry name" value="FtsA/MreB"/>
</dbReference>
<evidence type="ECO:0000259" key="7">
    <source>
        <dbReference type="SMART" id="SM00842"/>
    </source>
</evidence>
<sequence length="412" mass="45491">MKKNSILVSIDVGTSKTTALVGDFDEVGELNIVGLGISETEGIEKGTIINPNSVVKSIKKALKDAEKVSGVGINSAVVNLSGPNLEYQNISESLTFGTNQKEIDEVDIALLIEKVEEKINKDQYKIIHIIPKRYILDDENEVLDPKGFIASKIVGEFHVILIKNNSYINFKRVIEASGVNVLNFVVNPVASAMATLYQEEKDMGVLLLDIGGGTTDIAVLKDSSFEFVGNIPIGGNRITLDIAHRFRIPKEEAEELKLEYGLATVDALIEDMEIEINQIGSEDTATISQYELVDTIEARLEEIFSLVKKEIEAVGFLDKINGGVVITGGVANTPYIKELAYRVFNTDVRIGKPKDYRGFSDRLNSPEFSTSIGILLFKRNYFSLKTNSTSLEKESDILNIFKTLVEKIKSLF</sequence>
<dbReference type="NCBIfam" id="TIGR01174">
    <property type="entry name" value="ftsA"/>
    <property type="match status" value="1"/>
</dbReference>
<reference evidence="8 9" key="1">
    <citation type="submission" date="2018-10" db="EMBL/GenBank/DDBJ databases">
        <title>Genomic Encyclopedia of Archaeal and Bacterial Type Strains, Phase II (KMG-II): from individual species to whole genera.</title>
        <authorList>
            <person name="Goeker M."/>
        </authorList>
    </citation>
    <scope>NUCLEOTIDE SEQUENCE [LARGE SCALE GENOMIC DNA]</scope>
    <source>
        <strain evidence="8 9">VM1</strain>
    </source>
</reference>
<dbReference type="GO" id="GO:0043093">
    <property type="term" value="P:FtsZ-dependent cytokinesis"/>
    <property type="evidence" value="ECO:0007669"/>
    <property type="project" value="UniProtKB-UniRule"/>
</dbReference>
<evidence type="ECO:0000256" key="1">
    <source>
        <dbReference type="ARBA" id="ARBA00022475"/>
    </source>
</evidence>
<accession>A0A3M0BQR4</accession>
<evidence type="ECO:0000256" key="2">
    <source>
        <dbReference type="ARBA" id="ARBA00022618"/>
    </source>
</evidence>
<dbReference type="Proteomes" id="UP000280842">
    <property type="component" value="Unassembled WGS sequence"/>
</dbReference>
<organism evidence="8 9">
    <name type="scientific">Hydrogenothermus marinus</name>
    <dbReference type="NCBI Taxonomy" id="133270"/>
    <lineage>
        <taxon>Bacteria</taxon>
        <taxon>Pseudomonadati</taxon>
        <taxon>Aquificota</taxon>
        <taxon>Aquificia</taxon>
        <taxon>Aquificales</taxon>
        <taxon>Hydrogenothermaceae</taxon>
        <taxon>Hydrogenothermus</taxon>
    </lineage>
</organism>
<dbReference type="Gene3D" id="3.30.420.40">
    <property type="match status" value="2"/>
</dbReference>
<keyword evidence="9" id="KW-1185">Reference proteome</keyword>
<evidence type="ECO:0000313" key="9">
    <source>
        <dbReference type="Proteomes" id="UP000280842"/>
    </source>
</evidence>
<comment type="caution">
    <text evidence="8">The sequence shown here is derived from an EMBL/GenBank/DDBJ whole genome shotgun (WGS) entry which is preliminary data.</text>
</comment>
<keyword evidence="2 5" id="KW-0132">Cell division</keyword>
<dbReference type="EMBL" id="REFO01000013">
    <property type="protein sequence ID" value="RMA93262.1"/>
    <property type="molecule type" value="Genomic_DNA"/>
</dbReference>
<comment type="subunit">
    <text evidence="5">Self-interacts. Interacts with FtsZ.</text>
</comment>
<comment type="function">
    <text evidence="5 6">Cell division protein that is involved in the assembly of the Z ring. May serve as a membrane anchor for the Z ring.</text>
</comment>
<dbReference type="SUPFAM" id="SSF53067">
    <property type="entry name" value="Actin-like ATPase domain"/>
    <property type="match status" value="2"/>
</dbReference>
<dbReference type="GO" id="GO:0032153">
    <property type="term" value="C:cell division site"/>
    <property type="evidence" value="ECO:0007669"/>
    <property type="project" value="UniProtKB-UniRule"/>
</dbReference>
<evidence type="ECO:0000313" key="8">
    <source>
        <dbReference type="EMBL" id="RMA93262.1"/>
    </source>
</evidence>
<gene>
    <name evidence="5" type="primary">ftsA</name>
    <name evidence="8" type="ORF">CLV39_1323</name>
</gene>
<keyword evidence="3 5" id="KW-0472">Membrane</keyword>
<dbReference type="InterPro" id="IPR020823">
    <property type="entry name" value="Cell_div_FtsA"/>
</dbReference>
<dbReference type="Gene3D" id="3.30.1490.110">
    <property type="match status" value="1"/>
</dbReference>
<evidence type="ECO:0000256" key="6">
    <source>
        <dbReference type="PIRNR" id="PIRNR003101"/>
    </source>
</evidence>
<comment type="similarity">
    <text evidence="5 6">Belongs to the FtsA/MreB family.</text>
</comment>
<dbReference type="OrthoDB" id="9768127at2"/>
<keyword evidence="4 5" id="KW-0131">Cell cycle</keyword>
<dbReference type="GO" id="GO:0009898">
    <property type="term" value="C:cytoplasmic side of plasma membrane"/>
    <property type="evidence" value="ECO:0007669"/>
    <property type="project" value="UniProtKB-UniRule"/>
</dbReference>
<evidence type="ECO:0000256" key="5">
    <source>
        <dbReference type="HAMAP-Rule" id="MF_02033"/>
    </source>
</evidence>
<evidence type="ECO:0000256" key="4">
    <source>
        <dbReference type="ARBA" id="ARBA00023306"/>
    </source>
</evidence>
<dbReference type="CDD" id="cd24048">
    <property type="entry name" value="ASKHA_NBD_FtsA"/>
    <property type="match status" value="1"/>
</dbReference>
<dbReference type="SMART" id="SM00842">
    <property type="entry name" value="FtsA"/>
    <property type="match status" value="1"/>
</dbReference>
<evidence type="ECO:0000256" key="3">
    <source>
        <dbReference type="ARBA" id="ARBA00023136"/>
    </source>
</evidence>
<dbReference type="Pfam" id="PF14450">
    <property type="entry name" value="FtsA"/>
    <property type="match status" value="1"/>
</dbReference>
<dbReference type="PANTHER" id="PTHR32432:SF4">
    <property type="entry name" value="CELL DIVISION PROTEIN FTSA"/>
    <property type="match status" value="1"/>
</dbReference>
<keyword evidence="1 5" id="KW-1003">Cell membrane</keyword>
<dbReference type="HAMAP" id="MF_02033">
    <property type="entry name" value="FtsA"/>
    <property type="match status" value="1"/>
</dbReference>
<dbReference type="InterPro" id="IPR003494">
    <property type="entry name" value="SHS2_FtsA"/>
</dbReference>
<dbReference type="InterPro" id="IPR043129">
    <property type="entry name" value="ATPase_NBD"/>
</dbReference>
<dbReference type="PANTHER" id="PTHR32432">
    <property type="entry name" value="CELL DIVISION PROTEIN FTSA-RELATED"/>
    <property type="match status" value="1"/>
</dbReference>
<dbReference type="Pfam" id="PF02491">
    <property type="entry name" value="SHS2_FTSA"/>
    <property type="match status" value="1"/>
</dbReference>
<name>A0A3M0BQR4_9AQUI</name>
<dbReference type="AlphaFoldDB" id="A0A3M0BQR4"/>
<feature type="domain" description="SHS2" evidence="7">
    <location>
        <begin position="7"/>
        <end position="195"/>
    </location>
</feature>
<dbReference type="PIRSF" id="PIRSF003101">
    <property type="entry name" value="FtsA"/>
    <property type="match status" value="1"/>
</dbReference>
<dbReference type="RefSeq" id="WP_121923433.1">
    <property type="nucleotide sequence ID" value="NZ_REFO01000013.1"/>
</dbReference>
<proteinExistence type="inferred from homology"/>
<protein>
    <recommendedName>
        <fullName evidence="5 6">Cell division protein FtsA</fullName>
    </recommendedName>
</protein>
<comment type="subcellular location">
    <subcellularLocation>
        <location evidence="5">Cell membrane</location>
        <topology evidence="5">Peripheral membrane protein</topology>
        <orientation evidence="5">Cytoplasmic side</orientation>
    </subcellularLocation>
    <text evidence="5">Localizes to the Z ring in an FtsZ-dependent manner. Targeted to the membrane through a conserved C-terminal amphipathic helix.</text>
</comment>